<keyword evidence="6 10" id="KW-0479">Metal-binding</keyword>
<dbReference type="InterPro" id="IPR004887">
    <property type="entry name" value="GSH_synth_subst-bd"/>
</dbReference>
<keyword evidence="7 10" id="KW-0547">Nucleotide-binding</keyword>
<feature type="binding site" evidence="11">
    <location>
        <position position="130"/>
    </location>
    <ligand>
        <name>substrate</name>
    </ligand>
</feature>
<dbReference type="Gene3D" id="3.30.1490.80">
    <property type="match status" value="1"/>
</dbReference>
<gene>
    <name evidence="15" type="ORF">LAME_0B02190G</name>
</gene>
<dbReference type="GO" id="GO:0005829">
    <property type="term" value="C:cytosol"/>
    <property type="evidence" value="ECO:0007669"/>
    <property type="project" value="TreeGrafter"/>
</dbReference>
<dbReference type="Pfam" id="PF03199">
    <property type="entry name" value="GSH_synthase"/>
    <property type="match status" value="1"/>
</dbReference>
<evidence type="ECO:0000256" key="5">
    <source>
        <dbReference type="ARBA" id="ARBA00022684"/>
    </source>
</evidence>
<evidence type="ECO:0000256" key="11">
    <source>
        <dbReference type="PIRSR" id="PIRSR001558-1"/>
    </source>
</evidence>
<dbReference type="Gene3D" id="3.30.1490.50">
    <property type="match status" value="1"/>
</dbReference>
<feature type="binding site" evidence="11">
    <location>
        <position position="230"/>
    </location>
    <ligand>
        <name>substrate</name>
    </ligand>
</feature>
<comment type="cofactor">
    <cofactor evidence="10 12">
        <name>Mg(2+)</name>
        <dbReference type="ChEBI" id="CHEBI:18420"/>
    </cofactor>
    <text evidence="10 12">Binds 1 Mg(2+) ion per subunit.</text>
</comment>
<reference evidence="16" key="1">
    <citation type="submission" date="2016-03" db="EMBL/GenBank/DDBJ databases">
        <authorList>
            <person name="Devillers Hugo."/>
        </authorList>
    </citation>
    <scope>NUCLEOTIDE SEQUENCE [LARGE SCALE GENOMIC DNA]</scope>
</reference>
<dbReference type="SUPFAM" id="SSF52440">
    <property type="entry name" value="PreATP-grasp domain"/>
    <property type="match status" value="1"/>
</dbReference>
<evidence type="ECO:0000256" key="1">
    <source>
        <dbReference type="ARBA" id="ARBA00004965"/>
    </source>
</evidence>
<sequence length="487" mass="54858">MSSPDPNYPQFPKLSIDEIKAELVPEVSHWALTNGLVMYPPTFNVSQSSVAPITLYPTPFPRKSFEQAVSVQTLYNKLYAKISQDKDGWLSSRIEELAKFDAEFTGKLWELHLEAKKRGLSQKLALGLFRSDYLLDADSLMAKQVEFNTVSVSFGGLSTKVGQVHRFLNDTGKYSQNSGAPFYSEELPVSDSSSLLSRGLADAVKKFETSETHTVVAFIIQKGERNVFDQRVLEYKLFQDYGIKSVRLTIHDINTKTTMDPNTKRLFYNPTGEEISVVYFRAGYSPQDFTNSQDWENRLLLETSYAIKAPNLLTQLAGVKKVQQILTEESTLKRFVPDEKERASLVDSFVKIYPMDDSEVGEKAKKMAMKSPERFVLKPQREGGGNNIYKTDIPLFLKTIPEHEWSGFILMELIKPLPTTENVVIRGEKILQEPILSELGIFGCVLFDENEIYSNDYAGWLLRSKSSTSDEGGVAAGFGCVDSVVLY</sequence>
<evidence type="ECO:0000256" key="12">
    <source>
        <dbReference type="PIRSR" id="PIRSR001558-2"/>
    </source>
</evidence>
<feature type="binding site" evidence="11">
    <location>
        <position position="146"/>
    </location>
    <ligand>
        <name>ATP</name>
        <dbReference type="ChEBI" id="CHEBI:30616"/>
    </ligand>
</feature>
<feature type="binding site" evidence="13">
    <location>
        <begin position="281"/>
        <end position="284"/>
    </location>
    <ligand>
        <name>substrate</name>
    </ligand>
</feature>
<feature type="binding site" evidence="11">
    <location>
        <position position="463"/>
    </location>
    <ligand>
        <name>substrate</name>
    </ligand>
</feature>
<dbReference type="EC" id="6.3.2.3" evidence="10"/>
<evidence type="ECO:0000256" key="4">
    <source>
        <dbReference type="ARBA" id="ARBA00022598"/>
    </source>
</evidence>
<dbReference type="InterPro" id="IPR037013">
    <property type="entry name" value="GSH-S_sub-bd_sf"/>
</dbReference>
<evidence type="ECO:0000256" key="2">
    <source>
        <dbReference type="ARBA" id="ARBA00010385"/>
    </source>
</evidence>
<name>A0A1G4IU68_9SACH</name>
<feature type="binding site" evidence="11">
    <location>
        <position position="471"/>
    </location>
    <ligand>
        <name>ATP</name>
        <dbReference type="ChEBI" id="CHEBI:30616"/>
    </ligand>
</feature>
<keyword evidence="4 10" id="KW-0436">Ligase</keyword>
<keyword evidence="9 10" id="KW-0460">Magnesium</keyword>
<dbReference type="PANTHER" id="PTHR11130">
    <property type="entry name" value="GLUTATHIONE SYNTHETASE"/>
    <property type="match status" value="1"/>
</dbReference>
<feature type="binding site" evidence="13">
    <location>
        <begin position="224"/>
        <end position="226"/>
    </location>
    <ligand>
        <name>substrate</name>
    </ligand>
</feature>
<feature type="binding site" evidence="13">
    <location>
        <begin position="150"/>
        <end position="153"/>
    </location>
    <ligand>
        <name>substrate</name>
    </ligand>
</feature>
<dbReference type="InterPro" id="IPR016185">
    <property type="entry name" value="PreATP-grasp_dom_sf"/>
</dbReference>
<accession>A0A1G4IU68</accession>
<dbReference type="Gene3D" id="1.10.1080.10">
    <property type="entry name" value="Glutathione Synthetase, Chain A, domain 3"/>
    <property type="match status" value="1"/>
</dbReference>
<keyword evidence="8 10" id="KW-0067">ATP-binding</keyword>
<feature type="binding site" evidence="13">
    <location>
        <begin position="474"/>
        <end position="475"/>
    </location>
    <ligand>
        <name>substrate</name>
    </ligand>
</feature>
<dbReference type="InterPro" id="IPR014042">
    <property type="entry name" value="Glutathione_synthase_a-hlx"/>
</dbReference>
<comment type="subunit">
    <text evidence="3">Homodimer.</text>
</comment>
<dbReference type="InterPro" id="IPR014049">
    <property type="entry name" value="Glutathione_synthase_N_euk"/>
</dbReference>
<feature type="binding site" evidence="12">
    <location>
        <position position="148"/>
    </location>
    <ligand>
        <name>Mg(2+)</name>
        <dbReference type="ChEBI" id="CHEBI:18420"/>
    </ligand>
</feature>
<evidence type="ECO:0000256" key="13">
    <source>
        <dbReference type="PIRSR" id="PIRSR001558-3"/>
    </source>
</evidence>
<dbReference type="GO" id="GO:0043295">
    <property type="term" value="F:glutathione binding"/>
    <property type="evidence" value="ECO:0007669"/>
    <property type="project" value="UniProtKB-UniRule"/>
</dbReference>
<feature type="binding site" evidence="11">
    <location>
        <position position="465"/>
    </location>
    <ligand>
        <name>ATP</name>
        <dbReference type="ChEBI" id="CHEBI:30616"/>
    </ligand>
</feature>
<dbReference type="Pfam" id="PF03917">
    <property type="entry name" value="GSH_synth_ATP"/>
    <property type="match status" value="1"/>
</dbReference>
<feature type="binding site" evidence="12">
    <location>
        <position position="382"/>
    </location>
    <ligand>
        <name>Mg(2+)</name>
        <dbReference type="ChEBI" id="CHEBI:18420"/>
    </ligand>
</feature>
<evidence type="ECO:0000256" key="9">
    <source>
        <dbReference type="ARBA" id="ARBA00022842"/>
    </source>
</evidence>
<feature type="binding site" evidence="11">
    <location>
        <begin position="378"/>
        <end position="387"/>
    </location>
    <ligand>
        <name>ATP</name>
        <dbReference type="ChEBI" id="CHEBI:30616"/>
    </ligand>
</feature>
<dbReference type="PIRSF" id="PIRSF001558">
    <property type="entry name" value="GSHase"/>
    <property type="match status" value="1"/>
</dbReference>
<proteinExistence type="inferred from homology"/>
<dbReference type="NCBIfam" id="TIGR01986">
    <property type="entry name" value="glut_syn_euk"/>
    <property type="match status" value="1"/>
</dbReference>
<dbReference type="GO" id="GO:0004363">
    <property type="term" value="F:glutathione synthase activity"/>
    <property type="evidence" value="ECO:0007669"/>
    <property type="project" value="UniProtKB-UniRule"/>
</dbReference>
<evidence type="ECO:0000256" key="8">
    <source>
        <dbReference type="ARBA" id="ARBA00022840"/>
    </source>
</evidence>
<dbReference type="InterPro" id="IPR005615">
    <property type="entry name" value="Glutathione_synthase"/>
</dbReference>
<comment type="pathway">
    <text evidence="1 10">Sulfur metabolism; glutathione biosynthesis; glutathione from L-cysteine and L-glutamate: step 2/2.</text>
</comment>
<evidence type="ECO:0000313" key="15">
    <source>
        <dbReference type="EMBL" id="SCU80247.1"/>
    </source>
</evidence>
<feature type="binding site" evidence="11">
    <location>
        <position position="389"/>
    </location>
    <ligand>
        <name>ATP</name>
        <dbReference type="ChEBI" id="CHEBI:30616"/>
    </ligand>
</feature>
<feature type="binding site" evidence="12">
    <location>
        <position position="146"/>
    </location>
    <ligand>
        <name>Mg(2+)</name>
        <dbReference type="ChEBI" id="CHEBI:18420"/>
    </ligand>
</feature>
<protein>
    <recommendedName>
        <fullName evidence="10">Glutathione synthetase</fullName>
        <shortName evidence="10">GSH-S</shortName>
        <ecNumber evidence="10">6.3.2.3</ecNumber>
    </recommendedName>
</protein>
<dbReference type="PANTHER" id="PTHR11130:SF0">
    <property type="entry name" value="GLUTATHIONE SYNTHETASE"/>
    <property type="match status" value="1"/>
</dbReference>
<dbReference type="AlphaFoldDB" id="A0A1G4IU68"/>
<keyword evidence="16" id="KW-1185">Reference proteome</keyword>
<comment type="catalytic activity">
    <reaction evidence="10">
        <text>gamma-L-glutamyl-L-cysteine + glycine + ATP = glutathione + ADP + phosphate + H(+)</text>
        <dbReference type="Rhea" id="RHEA:13557"/>
        <dbReference type="ChEBI" id="CHEBI:15378"/>
        <dbReference type="ChEBI" id="CHEBI:30616"/>
        <dbReference type="ChEBI" id="CHEBI:43474"/>
        <dbReference type="ChEBI" id="CHEBI:57305"/>
        <dbReference type="ChEBI" id="CHEBI:57925"/>
        <dbReference type="ChEBI" id="CHEBI:58173"/>
        <dbReference type="ChEBI" id="CHEBI:456216"/>
        <dbReference type="EC" id="6.3.2.3"/>
    </reaction>
</comment>
<dbReference type="EMBL" id="LT598478">
    <property type="protein sequence ID" value="SCU80247.1"/>
    <property type="molecule type" value="Genomic_DNA"/>
</dbReference>
<feature type="binding site" evidence="11">
    <location>
        <begin position="411"/>
        <end position="414"/>
    </location>
    <ligand>
        <name>ATP</name>
        <dbReference type="ChEBI" id="CHEBI:30616"/>
    </ligand>
</feature>
<dbReference type="SUPFAM" id="SSF56059">
    <property type="entry name" value="Glutathione synthetase ATP-binding domain-like"/>
    <property type="match status" value="1"/>
</dbReference>
<dbReference type="UniPathway" id="UPA00142">
    <property type="reaction ID" value="UER00210"/>
</dbReference>
<organism evidence="15 16">
    <name type="scientific">Lachancea meyersii CBS 8951</name>
    <dbReference type="NCBI Taxonomy" id="1266667"/>
    <lineage>
        <taxon>Eukaryota</taxon>
        <taxon>Fungi</taxon>
        <taxon>Dikarya</taxon>
        <taxon>Ascomycota</taxon>
        <taxon>Saccharomycotina</taxon>
        <taxon>Saccharomycetes</taxon>
        <taxon>Saccharomycetales</taxon>
        <taxon>Saccharomycetaceae</taxon>
        <taxon>Lachancea</taxon>
    </lineage>
</organism>
<dbReference type="FunFam" id="3.30.1490.50:FF:000002">
    <property type="entry name" value="Glutathione synthetase"/>
    <property type="match status" value="1"/>
</dbReference>
<feature type="domain" description="Glutathione synthase substrate-binding" evidence="14">
    <location>
        <begin position="214"/>
        <end position="317"/>
    </location>
</feature>
<comment type="similarity">
    <text evidence="2 10">Belongs to the eukaryotic GSH synthase family.</text>
</comment>
<feature type="binding site" evidence="11">
    <location>
        <position position="438"/>
    </location>
    <ligand>
        <name>ATP</name>
        <dbReference type="ChEBI" id="CHEBI:30616"/>
    </ligand>
</feature>
<feature type="binding site" evidence="11">
    <location>
        <position position="320"/>
    </location>
    <ligand>
        <name>ATP</name>
        <dbReference type="ChEBI" id="CHEBI:30616"/>
    </ligand>
</feature>
<dbReference type="GO" id="GO:0005524">
    <property type="term" value="F:ATP binding"/>
    <property type="evidence" value="ECO:0007669"/>
    <property type="project" value="UniProtKB-UniRule"/>
</dbReference>
<dbReference type="Proteomes" id="UP000191144">
    <property type="component" value="Chromosome B"/>
</dbReference>
<keyword evidence="5 10" id="KW-0317">Glutathione biosynthesis</keyword>
<evidence type="ECO:0000259" key="14">
    <source>
        <dbReference type="Pfam" id="PF03199"/>
    </source>
</evidence>
<dbReference type="InterPro" id="IPR014709">
    <property type="entry name" value="Glutathione_synthase_C_euk"/>
</dbReference>
<evidence type="ECO:0000256" key="6">
    <source>
        <dbReference type="ARBA" id="ARBA00022723"/>
    </source>
</evidence>
<evidence type="ECO:0000256" key="10">
    <source>
        <dbReference type="PIRNR" id="PIRNR001558"/>
    </source>
</evidence>
<dbReference type="FunFam" id="3.40.50.1760:FF:000001">
    <property type="entry name" value="Glutathione synthetase"/>
    <property type="match status" value="1"/>
</dbReference>
<evidence type="ECO:0000256" key="3">
    <source>
        <dbReference type="ARBA" id="ARBA00011738"/>
    </source>
</evidence>
<evidence type="ECO:0000313" key="16">
    <source>
        <dbReference type="Proteomes" id="UP000191144"/>
    </source>
</evidence>
<evidence type="ECO:0000256" key="7">
    <source>
        <dbReference type="ARBA" id="ARBA00022741"/>
    </source>
</evidence>
<dbReference type="Gene3D" id="3.40.50.1760">
    <property type="entry name" value="Glutathione synthase, substrate-binding domain superfamily, eukaryotic"/>
    <property type="match status" value="1"/>
</dbReference>
<dbReference type="OrthoDB" id="2020073at2759"/>
<dbReference type="GO" id="GO:0000287">
    <property type="term" value="F:magnesium ion binding"/>
    <property type="evidence" value="ECO:0007669"/>
    <property type="project" value="UniProtKB-UniRule"/>
</dbReference>
<dbReference type="Gene3D" id="3.30.470.20">
    <property type="entry name" value="ATP-grasp fold, B domain"/>
    <property type="match status" value="1"/>
</dbReference>